<dbReference type="SUPFAM" id="SSF54637">
    <property type="entry name" value="Thioesterase/thiol ester dehydrase-isomerase"/>
    <property type="match status" value="2"/>
</dbReference>
<dbReference type="GO" id="GO:0009062">
    <property type="term" value="P:fatty acid catabolic process"/>
    <property type="evidence" value="ECO:0007669"/>
    <property type="project" value="TreeGrafter"/>
</dbReference>
<dbReference type="InterPro" id="IPR025652">
    <property type="entry name" value="TesB_C"/>
</dbReference>
<evidence type="ECO:0000256" key="5">
    <source>
        <dbReference type="ARBA" id="ARBA00038894"/>
    </source>
</evidence>
<dbReference type="InterPro" id="IPR042171">
    <property type="entry name" value="Acyl-CoA_hotdog"/>
</dbReference>
<evidence type="ECO:0000256" key="1">
    <source>
        <dbReference type="ARBA" id="ARBA00006538"/>
    </source>
</evidence>
<comment type="subunit">
    <text evidence="2">Homotetramer.</text>
</comment>
<evidence type="ECO:0000259" key="10">
    <source>
        <dbReference type="Pfam" id="PF13622"/>
    </source>
</evidence>
<dbReference type="EC" id="3.1.2.20" evidence="5"/>
<dbReference type="RefSeq" id="WP_163112024.1">
    <property type="nucleotide sequence ID" value="NZ_JAAAWP010000006.1"/>
</dbReference>
<gene>
    <name evidence="11" type="ORF">GTW09_11635</name>
</gene>
<protein>
    <recommendedName>
        <fullName evidence="7">Acyl-CoA thioesterase 2</fullName>
        <ecNumber evidence="5">3.1.2.20</ecNumber>
    </recommendedName>
    <alternativeName>
        <fullName evidence="8">Thioesterase II</fullName>
    </alternativeName>
</protein>
<organism evidence="11 12">
    <name type="scientific">Alteromonas hispanica</name>
    <dbReference type="NCBI Taxonomy" id="315421"/>
    <lineage>
        <taxon>Bacteria</taxon>
        <taxon>Pseudomonadati</taxon>
        <taxon>Pseudomonadota</taxon>
        <taxon>Gammaproteobacteria</taxon>
        <taxon>Alteromonadales</taxon>
        <taxon>Alteromonadaceae</taxon>
        <taxon>Alteromonas/Salinimonas group</taxon>
        <taxon>Alteromonas</taxon>
    </lineage>
</organism>
<dbReference type="EMBL" id="JAAAWP010000006">
    <property type="protein sequence ID" value="NDW22176.1"/>
    <property type="molecule type" value="Genomic_DNA"/>
</dbReference>
<dbReference type="FunFam" id="2.40.160.210:FF:000001">
    <property type="entry name" value="Acyl-CoA thioesterase II"/>
    <property type="match status" value="1"/>
</dbReference>
<dbReference type="Gene3D" id="2.40.160.210">
    <property type="entry name" value="Acyl-CoA thioesterase, double hotdog domain"/>
    <property type="match status" value="1"/>
</dbReference>
<comment type="caution">
    <text evidence="11">The sequence shown here is derived from an EMBL/GenBank/DDBJ whole genome shotgun (WGS) entry which is preliminary data.</text>
</comment>
<dbReference type="GO" id="GO:0047617">
    <property type="term" value="F:fatty acyl-CoA hydrolase activity"/>
    <property type="evidence" value="ECO:0007669"/>
    <property type="project" value="UniProtKB-EC"/>
</dbReference>
<keyword evidence="4" id="KW-0443">Lipid metabolism</keyword>
<dbReference type="Proteomes" id="UP000478837">
    <property type="component" value="Unassembled WGS sequence"/>
</dbReference>
<dbReference type="CDD" id="cd03444">
    <property type="entry name" value="Thioesterase_II_repeat1"/>
    <property type="match status" value="1"/>
</dbReference>
<dbReference type="Pfam" id="PF02551">
    <property type="entry name" value="Acyl_CoA_thio"/>
    <property type="match status" value="1"/>
</dbReference>
<dbReference type="Pfam" id="PF13622">
    <property type="entry name" value="4HBT_3"/>
    <property type="match status" value="1"/>
</dbReference>
<name>A0A6L9MVL4_9ALTE</name>
<dbReference type="InterPro" id="IPR049449">
    <property type="entry name" value="TesB_ACOT8-like_N"/>
</dbReference>
<dbReference type="PANTHER" id="PTHR11066">
    <property type="entry name" value="ACYL-COA THIOESTERASE"/>
    <property type="match status" value="1"/>
</dbReference>
<proteinExistence type="inferred from homology"/>
<evidence type="ECO:0000256" key="6">
    <source>
        <dbReference type="ARBA" id="ARBA00050943"/>
    </source>
</evidence>
<keyword evidence="12" id="KW-1185">Reference proteome</keyword>
<evidence type="ECO:0000313" key="12">
    <source>
        <dbReference type="Proteomes" id="UP000478837"/>
    </source>
</evidence>
<evidence type="ECO:0000256" key="3">
    <source>
        <dbReference type="ARBA" id="ARBA00022801"/>
    </source>
</evidence>
<dbReference type="AlphaFoldDB" id="A0A6L9MVL4"/>
<evidence type="ECO:0000259" key="9">
    <source>
        <dbReference type="Pfam" id="PF02551"/>
    </source>
</evidence>
<feature type="domain" description="Acyl-CoA thioesterase-like N-terminal HotDog" evidence="10">
    <location>
        <begin position="38"/>
        <end position="116"/>
    </location>
</feature>
<dbReference type="PANTHER" id="PTHR11066:SF34">
    <property type="entry name" value="ACYL-COENZYME A THIOESTERASE 8"/>
    <property type="match status" value="1"/>
</dbReference>
<evidence type="ECO:0000313" key="11">
    <source>
        <dbReference type="EMBL" id="NDW22176.1"/>
    </source>
</evidence>
<keyword evidence="3" id="KW-0378">Hydrolase</keyword>
<feature type="domain" description="Acyl-CoA thioesterase 2 C-terminal" evidence="9">
    <location>
        <begin position="183"/>
        <end position="290"/>
    </location>
</feature>
<evidence type="ECO:0000256" key="2">
    <source>
        <dbReference type="ARBA" id="ARBA00011881"/>
    </source>
</evidence>
<sequence>MKELPATYWLTELLDVKALDVSASENDEFLGHRLASSTGRVFGGQVLAQALMAASKTVSADKLVHSCHNYFIRPGDCDHDITYIVHRDLDGRNFSNRRVVALQNNKPIFNLIASFQGKSDGYQHQIEMPDDVPPPDSLLNENALADKHKGSLPEHVYSMLNRYRSIEVRPINEEAHFLRSDKKLSQATWFKAKETLPNTAALHRAILAYATDLTLLSTSGRPHGMLWMDENVATASIDHTVWFHANDIKTDQWLLYLMDTPWSGNGRGLNRGSIFTQSGELVASVAQEGLIRIK</sequence>
<comment type="catalytic activity">
    <reaction evidence="6">
        <text>a fatty acyl-CoA + H2O = a fatty acid + CoA + H(+)</text>
        <dbReference type="Rhea" id="RHEA:16781"/>
        <dbReference type="ChEBI" id="CHEBI:15377"/>
        <dbReference type="ChEBI" id="CHEBI:15378"/>
        <dbReference type="ChEBI" id="CHEBI:28868"/>
        <dbReference type="ChEBI" id="CHEBI:57287"/>
        <dbReference type="ChEBI" id="CHEBI:77636"/>
        <dbReference type="EC" id="3.1.2.20"/>
    </reaction>
    <physiologicalReaction direction="left-to-right" evidence="6">
        <dbReference type="Rhea" id="RHEA:16782"/>
    </physiologicalReaction>
</comment>
<dbReference type="GO" id="GO:0006637">
    <property type="term" value="P:acyl-CoA metabolic process"/>
    <property type="evidence" value="ECO:0007669"/>
    <property type="project" value="InterPro"/>
</dbReference>
<evidence type="ECO:0000256" key="7">
    <source>
        <dbReference type="ARBA" id="ARBA00071120"/>
    </source>
</evidence>
<evidence type="ECO:0000256" key="8">
    <source>
        <dbReference type="ARBA" id="ARBA00079653"/>
    </source>
</evidence>
<reference evidence="11 12" key="1">
    <citation type="submission" date="2020-01" db="EMBL/GenBank/DDBJ databases">
        <title>Genomes of bacteria type strains.</title>
        <authorList>
            <person name="Chen J."/>
            <person name="Zhu S."/>
            <person name="Yang J."/>
        </authorList>
    </citation>
    <scope>NUCLEOTIDE SEQUENCE [LARGE SCALE GENOMIC DNA]</scope>
    <source>
        <strain evidence="11 12">LMG 22958</strain>
    </source>
</reference>
<dbReference type="InterPro" id="IPR003703">
    <property type="entry name" value="Acyl_CoA_thio"/>
</dbReference>
<evidence type="ECO:0000256" key="4">
    <source>
        <dbReference type="ARBA" id="ARBA00023098"/>
    </source>
</evidence>
<dbReference type="CDD" id="cd03445">
    <property type="entry name" value="Thioesterase_II_repeat2"/>
    <property type="match status" value="1"/>
</dbReference>
<dbReference type="InterPro" id="IPR029069">
    <property type="entry name" value="HotDog_dom_sf"/>
</dbReference>
<comment type="similarity">
    <text evidence="1">Belongs to the C/M/P thioester hydrolase family.</text>
</comment>
<accession>A0A6L9MVL4</accession>